<evidence type="ECO:0000313" key="3">
    <source>
        <dbReference type="Proteomes" id="UP000609874"/>
    </source>
</evidence>
<keyword evidence="1" id="KW-0812">Transmembrane</keyword>
<evidence type="ECO:0000313" key="2">
    <source>
        <dbReference type="EMBL" id="MBD7996849.1"/>
    </source>
</evidence>
<protein>
    <submittedName>
        <fullName evidence="2">Uncharacterized protein</fullName>
    </submittedName>
</protein>
<dbReference type="EMBL" id="JACSQD010000008">
    <property type="protein sequence ID" value="MBD7996849.1"/>
    <property type="molecule type" value="Genomic_DNA"/>
</dbReference>
<evidence type="ECO:0000256" key="1">
    <source>
        <dbReference type="SAM" id="Phobius"/>
    </source>
</evidence>
<accession>A0ABR8UWC2</accession>
<sequence length="194" mass="21422">MAYTARNPVPVPTAEELRKRIPGWGADLNPLDRPSVPKLQFDPGRTGAHWDFPDRQDETYPRERSIEHQMLTPVFGTAVPLKGVSGVMRRYAYRRYSEARAGHWLILLAADRVDAFGAHVRSLATLRPDNPITETGVLSEFRHGGLASRAGRGRADVNHQWIDPIVVGAPWVLAGVLAGGAAFAGVRTVVKRMR</sequence>
<name>A0ABR8UWC2_9MICC</name>
<reference evidence="2 3" key="1">
    <citation type="submission" date="2020-08" db="EMBL/GenBank/DDBJ databases">
        <title>A Genomic Blueprint of the Chicken Gut Microbiome.</title>
        <authorList>
            <person name="Gilroy R."/>
            <person name="Ravi A."/>
            <person name="Getino M."/>
            <person name="Pursley I."/>
            <person name="Horton D.L."/>
            <person name="Alikhan N.-F."/>
            <person name="Baker D."/>
            <person name="Gharbi K."/>
            <person name="Hall N."/>
            <person name="Watson M."/>
            <person name="Adriaenssens E.M."/>
            <person name="Foster-Nyarko E."/>
            <person name="Jarju S."/>
            <person name="Secka A."/>
            <person name="Antonio M."/>
            <person name="Oren A."/>
            <person name="Chaudhuri R."/>
            <person name="La Ragione R.M."/>
            <person name="Hildebrand F."/>
            <person name="Pallen M.J."/>
        </authorList>
    </citation>
    <scope>NUCLEOTIDE SEQUENCE [LARGE SCALE GENOMIC DNA]</scope>
    <source>
        <strain evidence="2 3">Sa2CUA1</strain>
    </source>
</reference>
<comment type="caution">
    <text evidence="2">The sequence shown here is derived from an EMBL/GenBank/DDBJ whole genome shotgun (WGS) entry which is preliminary data.</text>
</comment>
<keyword evidence="1" id="KW-1133">Transmembrane helix</keyword>
<gene>
    <name evidence="2" type="ORF">H9639_16250</name>
</gene>
<organism evidence="2 3">
    <name type="scientific">Arthrobacter gallicola</name>
    <dbReference type="NCBI Taxonomy" id="2762225"/>
    <lineage>
        <taxon>Bacteria</taxon>
        <taxon>Bacillati</taxon>
        <taxon>Actinomycetota</taxon>
        <taxon>Actinomycetes</taxon>
        <taxon>Micrococcales</taxon>
        <taxon>Micrococcaceae</taxon>
        <taxon>Arthrobacter</taxon>
    </lineage>
</organism>
<keyword evidence="3" id="KW-1185">Reference proteome</keyword>
<keyword evidence="1" id="KW-0472">Membrane</keyword>
<proteinExistence type="predicted"/>
<feature type="transmembrane region" description="Helical" evidence="1">
    <location>
        <begin position="168"/>
        <end position="190"/>
    </location>
</feature>
<dbReference type="RefSeq" id="WP_191809109.1">
    <property type="nucleotide sequence ID" value="NZ_JACSQD010000008.1"/>
</dbReference>
<dbReference type="Proteomes" id="UP000609874">
    <property type="component" value="Unassembled WGS sequence"/>
</dbReference>